<dbReference type="RefSeq" id="WP_272735224.1">
    <property type="nucleotide sequence ID" value="NZ_CP116942.1"/>
</dbReference>
<dbReference type="EC" id="2.7.8.28" evidence="3"/>
<dbReference type="EMBL" id="CP116942">
    <property type="protein sequence ID" value="WCO65697.1"/>
    <property type="molecule type" value="Genomic_DNA"/>
</dbReference>
<dbReference type="NCBIfam" id="TIGR01819">
    <property type="entry name" value="F420_cofD"/>
    <property type="match status" value="1"/>
</dbReference>
<dbReference type="Proteomes" id="UP001216390">
    <property type="component" value="Chromosome"/>
</dbReference>
<dbReference type="Pfam" id="PF01933">
    <property type="entry name" value="CofD"/>
    <property type="match status" value="1"/>
</dbReference>
<dbReference type="PANTHER" id="PTHR43007:SF1">
    <property type="entry name" value="2-PHOSPHO-L-LACTATE TRANSFERASE"/>
    <property type="match status" value="1"/>
</dbReference>
<protein>
    <submittedName>
        <fullName evidence="3">2-phospho-L-lactate transferase</fullName>
        <ecNumber evidence="3">2.7.8.28</ecNumber>
    </submittedName>
</protein>
<dbReference type="KEGG" id="ima:PO878_14425"/>
<organism evidence="3 4">
    <name type="scientific">Iamia majanohamensis</name>
    <dbReference type="NCBI Taxonomy" id="467976"/>
    <lineage>
        <taxon>Bacteria</taxon>
        <taxon>Bacillati</taxon>
        <taxon>Actinomycetota</taxon>
        <taxon>Acidimicrobiia</taxon>
        <taxon>Acidimicrobiales</taxon>
        <taxon>Iamiaceae</taxon>
        <taxon>Iamia</taxon>
    </lineage>
</organism>
<dbReference type="GO" id="GO:0043743">
    <property type="term" value="F:LPPG:FO 2-phospho-L-lactate transferase activity"/>
    <property type="evidence" value="ECO:0007669"/>
    <property type="project" value="UniProtKB-EC"/>
</dbReference>
<reference evidence="3" key="1">
    <citation type="submission" date="2023-01" db="EMBL/GenBank/DDBJ databases">
        <title>The diversity of Class Acidimicrobiia in South China Sea sediment environments and the proposal of Iamia marina sp. nov., a novel species of the genus Iamia.</title>
        <authorList>
            <person name="He Y."/>
            <person name="Tian X."/>
        </authorList>
    </citation>
    <scope>NUCLEOTIDE SEQUENCE</scope>
    <source>
        <strain evidence="3">DSM 19957</strain>
    </source>
</reference>
<evidence type="ECO:0000256" key="1">
    <source>
        <dbReference type="ARBA" id="ARBA00022679"/>
    </source>
</evidence>
<evidence type="ECO:0000313" key="4">
    <source>
        <dbReference type="Proteomes" id="UP001216390"/>
    </source>
</evidence>
<name>A0AAE9Y401_9ACTN</name>
<keyword evidence="4" id="KW-1185">Reference proteome</keyword>
<dbReference type="Gene3D" id="3.40.50.10680">
    <property type="entry name" value="CofD-like domains"/>
    <property type="match status" value="1"/>
</dbReference>
<dbReference type="InterPro" id="IPR038136">
    <property type="entry name" value="CofD-like_dom_sf"/>
</dbReference>
<sequence>MICVLAGGVGAARLLTGLVRVVDPAEVVVVANVGDDVVLHGLHISPDLDTITYTLADQVDPDRGWGLRDESWQAMAMVGRYGGVDWFGLGDRDLGTHLFRTHRLGEGATLSEVTAEITRAWDLGLTLLPVTDDPLRTRVTVVDPDAEREVGFQEWFVQRRHSVPVTGLRMVGDDTARPAPGVLEALIGADAVLVAPSNPLVSIAPLLAVPGVADAVHARRDRTVAVSPIVAGAALKGPADRLMVDLGHEASVVGVARLWHDLAATLVVDDADAGLAEAVREEGVEPVVTATVMRDPDTAAALARTMLGAVGVTV</sequence>
<evidence type="ECO:0000313" key="3">
    <source>
        <dbReference type="EMBL" id="WCO65697.1"/>
    </source>
</evidence>
<dbReference type="PANTHER" id="PTHR43007">
    <property type="entry name" value="2-PHOSPHO-L-LACTATE TRANSFERASE"/>
    <property type="match status" value="1"/>
</dbReference>
<dbReference type="SUPFAM" id="SSF142338">
    <property type="entry name" value="CofD-like"/>
    <property type="match status" value="1"/>
</dbReference>
<gene>
    <name evidence="3" type="primary">cofD</name>
    <name evidence="3" type="ORF">PO878_14425</name>
</gene>
<evidence type="ECO:0000256" key="2">
    <source>
        <dbReference type="ARBA" id="ARBA00022842"/>
    </source>
</evidence>
<dbReference type="InterPro" id="IPR010115">
    <property type="entry name" value="FbiA/CofD"/>
</dbReference>
<dbReference type="HAMAP" id="MF_01257">
    <property type="entry name" value="CofD"/>
    <property type="match status" value="1"/>
</dbReference>
<keyword evidence="2" id="KW-0460">Magnesium</keyword>
<dbReference type="AlphaFoldDB" id="A0AAE9Y401"/>
<dbReference type="Gene3D" id="1.10.8.240">
    <property type="entry name" value="CofD-like domain"/>
    <property type="match status" value="1"/>
</dbReference>
<dbReference type="InterPro" id="IPR002882">
    <property type="entry name" value="CofD"/>
</dbReference>
<dbReference type="GO" id="GO:0000287">
    <property type="term" value="F:magnesium ion binding"/>
    <property type="evidence" value="ECO:0007669"/>
    <property type="project" value="InterPro"/>
</dbReference>
<keyword evidence="1 3" id="KW-0808">Transferase</keyword>
<accession>A0AAE9Y401</accession>
<proteinExistence type="inferred from homology"/>